<sequence>MIRHCGLLEFPAIGDSLSWRGWRDKKPIRCRLDRALANEQLHDMFSNSFTEYLTMIASDHKPVSVYLGDKVRRGRNSFRFDRCWLDKEGIFTAISDGWNSGASAPSGNIMDKIVTCRQAISQWRKAQAPYGRETIEDLKSCLATAQAHDSTSVEVISELTWKLCEAYRDEEIYWYQKSRSRWMRFGDQNTSYFHAQTKQRRAKNCIVGLHDEVGHWVTEDSKVSEQEIKEALFMMHPDKAPGPDGMTALFYQRAWDTVKADLVDKLTRMTEWRPINLFNVGYKIISKILCQRLRIFLPALITETQSAFVEGRLIMDNILIAQEMFHGLRTSSCKGKFMAIKTDMSKAYDRVEWSFIENLLRKFGFCEKWISWVMWYVTSVQYKVLLNGQPHGSILPSRGLRQGDPLSPYLFILCTEVLIANFRKAERSKLIIGIKVSIACPAVSHLLFADDSLFFCRATKEQCEIVLGILRQYERVSGQQINFQKSSVQFGHTVDADLRDELKGDRLQKRTGGWPARLLSRGGKEVMIKSVATAVPTFVMSCFRLPKTVTRKLTRVISNFWWSSSGETRGLHWIAWDKLCVDKIDGGLGFRCLDDFNTALLAKQLWRLITAPESLFAKVFKGRYYRHSNPLDPTKSYSPSYGWRSMISVRSLVNKGLIKRVGSGDSILVWSDPWISAQSPRPALCSGSSIDPTLRVETFIDRSSQSWNLALLSASFEPKDVTLISALPLGNLNSPDRLGWHLTKTGLYTVKSWYKALRQNQVTSPLVSGPSIIPLQAFVWQIRCPPKIRHFLWQALTGCVATTTNLRRCGMGCEWPAFKTYLDEIEGDKKEFLYFSLILVPRSQNGIADKLARRARVESHHITYVNVFPSNWLI</sequence>
<dbReference type="RefSeq" id="XP_010501979.1">
    <property type="nucleotide sequence ID" value="XM_010503677.1"/>
</dbReference>
<dbReference type="PANTHER" id="PTHR33116">
    <property type="entry name" value="REVERSE TRANSCRIPTASE ZINC-BINDING DOMAIN-CONTAINING PROTEIN-RELATED-RELATED"/>
    <property type="match status" value="1"/>
</dbReference>
<dbReference type="GeneID" id="104779321"/>
<proteinExistence type="predicted"/>
<feature type="domain" description="Reverse transcriptase" evidence="1">
    <location>
        <begin position="244"/>
        <end position="519"/>
    </location>
</feature>
<reference evidence="2" key="1">
    <citation type="journal article" date="2014" name="Nat. Commun.">
        <title>The emerging biofuel crop Camelina sativa retains a highly undifferentiated hexaploid genome structure.</title>
        <authorList>
            <person name="Kagale S."/>
            <person name="Koh C."/>
            <person name="Nixon J."/>
            <person name="Bollina V."/>
            <person name="Clarke W.E."/>
            <person name="Tuteja R."/>
            <person name="Spillane C."/>
            <person name="Robinson S.J."/>
            <person name="Links M.G."/>
            <person name="Clarke C."/>
            <person name="Higgins E.E."/>
            <person name="Huebert T."/>
            <person name="Sharpe A.G."/>
            <person name="Parkin I.A."/>
        </authorList>
    </citation>
    <scope>NUCLEOTIDE SEQUENCE [LARGE SCALE GENOMIC DNA]</scope>
    <source>
        <strain evidence="2">cv. DH55</strain>
    </source>
</reference>
<gene>
    <name evidence="3" type="primary">LOC104779321</name>
</gene>
<evidence type="ECO:0000313" key="2">
    <source>
        <dbReference type="Proteomes" id="UP000694864"/>
    </source>
</evidence>
<dbReference type="SUPFAM" id="SSF56672">
    <property type="entry name" value="DNA/RNA polymerases"/>
    <property type="match status" value="1"/>
</dbReference>
<dbReference type="Proteomes" id="UP000694864">
    <property type="component" value="Chromosome 3"/>
</dbReference>
<evidence type="ECO:0000259" key="1">
    <source>
        <dbReference type="PROSITE" id="PS50878"/>
    </source>
</evidence>
<dbReference type="InterPro" id="IPR036691">
    <property type="entry name" value="Endo/exonu/phosph_ase_sf"/>
</dbReference>
<dbReference type="PROSITE" id="PS50878">
    <property type="entry name" value="RT_POL"/>
    <property type="match status" value="1"/>
</dbReference>
<dbReference type="CDD" id="cd01650">
    <property type="entry name" value="RT_nLTR_like"/>
    <property type="match status" value="1"/>
</dbReference>
<accession>A0ABM0YJJ9</accession>
<dbReference type="InterPro" id="IPR026960">
    <property type="entry name" value="RVT-Znf"/>
</dbReference>
<dbReference type="Pfam" id="PF13966">
    <property type="entry name" value="zf-RVT"/>
    <property type="match status" value="1"/>
</dbReference>
<dbReference type="SUPFAM" id="SSF56219">
    <property type="entry name" value="DNase I-like"/>
    <property type="match status" value="1"/>
</dbReference>
<dbReference type="Pfam" id="PF00078">
    <property type="entry name" value="RVT_1"/>
    <property type="match status" value="1"/>
</dbReference>
<organism evidence="2 3">
    <name type="scientific">Camelina sativa</name>
    <name type="common">False flax</name>
    <name type="synonym">Myagrum sativum</name>
    <dbReference type="NCBI Taxonomy" id="90675"/>
    <lineage>
        <taxon>Eukaryota</taxon>
        <taxon>Viridiplantae</taxon>
        <taxon>Streptophyta</taxon>
        <taxon>Embryophyta</taxon>
        <taxon>Tracheophyta</taxon>
        <taxon>Spermatophyta</taxon>
        <taxon>Magnoliopsida</taxon>
        <taxon>eudicotyledons</taxon>
        <taxon>Gunneridae</taxon>
        <taxon>Pentapetalae</taxon>
        <taxon>rosids</taxon>
        <taxon>malvids</taxon>
        <taxon>Brassicales</taxon>
        <taxon>Brassicaceae</taxon>
        <taxon>Camelineae</taxon>
        <taxon>Camelina</taxon>
    </lineage>
</organism>
<keyword evidence="2" id="KW-1185">Reference proteome</keyword>
<reference evidence="3" key="2">
    <citation type="submission" date="2025-08" db="UniProtKB">
        <authorList>
            <consortium name="RefSeq"/>
        </authorList>
    </citation>
    <scope>IDENTIFICATION</scope>
    <source>
        <tissue evidence="3">Leaf</tissue>
    </source>
</reference>
<evidence type="ECO:0000313" key="3">
    <source>
        <dbReference type="RefSeq" id="XP_010501979.1"/>
    </source>
</evidence>
<dbReference type="InterPro" id="IPR000477">
    <property type="entry name" value="RT_dom"/>
</dbReference>
<name>A0ABM0YJJ9_CAMSA</name>
<protein>
    <submittedName>
        <fullName evidence="3">Uncharacterized protein LOC104779321</fullName>
    </submittedName>
</protein>
<dbReference type="PANTHER" id="PTHR33116:SF86">
    <property type="entry name" value="REVERSE TRANSCRIPTASE DOMAIN-CONTAINING PROTEIN"/>
    <property type="match status" value="1"/>
</dbReference>
<dbReference type="InterPro" id="IPR043502">
    <property type="entry name" value="DNA/RNA_pol_sf"/>
</dbReference>